<reference evidence="2" key="1">
    <citation type="submission" date="2023-03" db="EMBL/GenBank/DDBJ databases">
        <title>Mating type loci evolution in Malassezia.</title>
        <authorList>
            <person name="Coelho M.A."/>
        </authorList>
    </citation>
    <scope>NUCLEOTIDE SEQUENCE</scope>
    <source>
        <strain evidence="2">CBS 11721</strain>
    </source>
</reference>
<accession>A0AAF0J4I4</accession>
<name>A0AAF0J4I4_9BASI</name>
<dbReference type="Proteomes" id="UP001219933">
    <property type="component" value="Chromosome 1"/>
</dbReference>
<organism evidence="2 3">
    <name type="scientific">Malassezia cuniculi</name>
    <dbReference type="NCBI Taxonomy" id="948313"/>
    <lineage>
        <taxon>Eukaryota</taxon>
        <taxon>Fungi</taxon>
        <taxon>Dikarya</taxon>
        <taxon>Basidiomycota</taxon>
        <taxon>Ustilaginomycotina</taxon>
        <taxon>Malasseziomycetes</taxon>
        <taxon>Malasseziales</taxon>
        <taxon>Malasseziaceae</taxon>
        <taxon>Malassezia</taxon>
    </lineage>
</organism>
<feature type="compositionally biased region" description="Basic and acidic residues" evidence="1">
    <location>
        <begin position="1"/>
        <end position="17"/>
    </location>
</feature>
<evidence type="ECO:0008006" key="4">
    <source>
        <dbReference type="Google" id="ProtNLM"/>
    </source>
</evidence>
<feature type="region of interest" description="Disordered" evidence="1">
    <location>
        <begin position="1"/>
        <end position="48"/>
    </location>
</feature>
<protein>
    <recommendedName>
        <fullName evidence="4">Vacuolar protein sorting-associated protein 51 homolog</fullName>
    </recommendedName>
</protein>
<keyword evidence="3" id="KW-1185">Reference proteome</keyword>
<evidence type="ECO:0000313" key="2">
    <source>
        <dbReference type="EMBL" id="WFD33477.1"/>
    </source>
</evidence>
<dbReference type="AlphaFoldDB" id="A0AAF0J4I4"/>
<sequence length="208" mass="22745">MSPDAADSRADRLRDFYGLHAPQEEQQGQQHDESIAHHAPAAAETTQRAPQLTFAELAATRPLSEIVRLATSLSDEIRELNGDLQSLVYNHHQELVAVAETVGQMRAGIDELNESRNSLGSSFAAIEELRGSLDAIPERSQSDTEWSDVYPVVALPATLAELAEKKKGEELESTWHTFRPVLEAWDASGVRGASDILNSCRTVIDTSA</sequence>
<evidence type="ECO:0000256" key="1">
    <source>
        <dbReference type="SAM" id="MobiDB-lite"/>
    </source>
</evidence>
<evidence type="ECO:0000313" key="3">
    <source>
        <dbReference type="Proteomes" id="UP001219933"/>
    </source>
</evidence>
<dbReference type="EMBL" id="CP119877">
    <property type="protein sequence ID" value="WFD33477.1"/>
    <property type="molecule type" value="Genomic_DNA"/>
</dbReference>
<gene>
    <name evidence="2" type="ORF">MCUN1_000290</name>
</gene>
<dbReference type="Pfam" id="PF08700">
    <property type="entry name" value="VPS51_Exo84_N"/>
    <property type="match status" value="1"/>
</dbReference>
<proteinExistence type="predicted"/>